<keyword evidence="3" id="KW-1185">Reference proteome</keyword>
<evidence type="ECO:0000256" key="1">
    <source>
        <dbReference type="SAM" id="Phobius"/>
    </source>
</evidence>
<evidence type="ECO:0000313" key="2">
    <source>
        <dbReference type="EMBL" id="MCC0176631.1"/>
    </source>
</evidence>
<feature type="transmembrane region" description="Helical" evidence="1">
    <location>
        <begin position="39"/>
        <end position="58"/>
    </location>
</feature>
<protein>
    <submittedName>
        <fullName evidence="2">Uncharacterized protein</fullName>
    </submittedName>
</protein>
<organism evidence="2 3">
    <name type="scientific">Waterburya agarophytonicola KI4</name>
    <dbReference type="NCBI Taxonomy" id="2874699"/>
    <lineage>
        <taxon>Bacteria</taxon>
        <taxon>Bacillati</taxon>
        <taxon>Cyanobacteriota</taxon>
        <taxon>Cyanophyceae</taxon>
        <taxon>Pleurocapsales</taxon>
        <taxon>Hyellaceae</taxon>
        <taxon>Waterburya</taxon>
        <taxon>Waterburya agarophytonicola</taxon>
    </lineage>
</organism>
<keyword evidence="1" id="KW-0472">Membrane</keyword>
<gene>
    <name evidence="2" type="ORF">I4641_06520</name>
</gene>
<feature type="transmembrane region" description="Helical" evidence="1">
    <location>
        <begin position="12"/>
        <end position="33"/>
    </location>
</feature>
<sequence>MNKLSKNPLLFFDWIMCVVFGLMSLLGVILLFWASERQFLMACIFGLSLMSLLYSPLVKKNQIIRIPLTIVTFFMIVH</sequence>
<accession>A0A964BPW4</accession>
<keyword evidence="1" id="KW-0812">Transmembrane</keyword>
<proteinExistence type="predicted"/>
<dbReference type="Proteomes" id="UP000729733">
    <property type="component" value="Unassembled WGS sequence"/>
</dbReference>
<dbReference type="RefSeq" id="WP_229639669.1">
    <property type="nucleotide sequence ID" value="NZ_JADWDC010000011.1"/>
</dbReference>
<keyword evidence="1" id="KW-1133">Transmembrane helix</keyword>
<reference evidence="2" key="1">
    <citation type="journal article" date="2021" name="Antonie Van Leeuwenhoek">
        <title>Draft genome and description of Waterburya agarophytonicola gen. nov. sp. nov. (Pleurocapsales, Cyanobacteria): a seaweed symbiont.</title>
        <authorList>
            <person name="Bonthond G."/>
            <person name="Shalygin S."/>
            <person name="Bayer T."/>
            <person name="Weinberger F."/>
        </authorList>
    </citation>
    <scope>NUCLEOTIDE SEQUENCE</scope>
    <source>
        <strain evidence="2">KI4</strain>
    </source>
</reference>
<dbReference type="AlphaFoldDB" id="A0A964BPW4"/>
<comment type="caution">
    <text evidence="2">The sequence shown here is derived from an EMBL/GenBank/DDBJ whole genome shotgun (WGS) entry which is preliminary data.</text>
</comment>
<name>A0A964BPW4_9CYAN</name>
<evidence type="ECO:0000313" key="3">
    <source>
        <dbReference type="Proteomes" id="UP000729733"/>
    </source>
</evidence>
<dbReference type="EMBL" id="JADWDC010000011">
    <property type="protein sequence ID" value="MCC0176631.1"/>
    <property type="molecule type" value="Genomic_DNA"/>
</dbReference>